<comment type="caution">
    <text evidence="1">The sequence shown here is derived from an EMBL/GenBank/DDBJ whole genome shotgun (WGS) entry which is preliminary data.</text>
</comment>
<evidence type="ECO:0000313" key="2">
    <source>
        <dbReference type="Proteomes" id="UP001431429"/>
    </source>
</evidence>
<gene>
    <name evidence="1" type="ORF">NBG84_16630</name>
</gene>
<dbReference type="Proteomes" id="UP001431429">
    <property type="component" value="Unassembled WGS sequence"/>
</dbReference>
<name>A0ABT0UN60_9ACTN</name>
<dbReference type="Pfam" id="PF08012">
    <property type="entry name" value="DUF1702"/>
    <property type="match status" value="1"/>
</dbReference>
<reference evidence="1" key="1">
    <citation type="submission" date="2022-06" db="EMBL/GenBank/DDBJ databases">
        <title>Genome public.</title>
        <authorList>
            <person name="Sun Q."/>
        </authorList>
    </citation>
    <scope>NUCLEOTIDE SEQUENCE</scope>
    <source>
        <strain evidence="1">CWNU-1</strain>
    </source>
</reference>
<dbReference type="EMBL" id="JAMQAW010000012">
    <property type="protein sequence ID" value="MCM2389895.1"/>
    <property type="molecule type" value="Genomic_DNA"/>
</dbReference>
<keyword evidence="2" id="KW-1185">Reference proteome</keyword>
<sequence>MMPLPLGTLLKPVFPLSADAFPKMAADRFGAQEDMDKTWLTFEPVARTLVDSFYMTLDHPEHRSLVPRLDASPPGLRGIAYEGAGMGLMLLDSLFPYRRRLPAFIHGPGAPYRCLIYIGAGLVLPRVPVSPQRFLSRQDPFLRWLVMDGYGFYEGFFSWRDIVERHRTPRGIHGYAARAFDHGLGRSLWFSTGANVERIIDTIHTFPARRQGDLWSGIGLACAYAAGVMDRNAIVTLLEAAGQHRADLATGTAIASIFREQSGQPAPHTDLACDVVWRREAAAVAAIAHSAGHPVARGGIADGASPEPAYERWRQEIRAVWLGTPVPASTAKEPGA</sequence>
<organism evidence="1 2">
    <name type="scientific">Streptomyces albipurpureus</name>
    <dbReference type="NCBI Taxonomy" id="2897419"/>
    <lineage>
        <taxon>Bacteria</taxon>
        <taxon>Bacillati</taxon>
        <taxon>Actinomycetota</taxon>
        <taxon>Actinomycetes</taxon>
        <taxon>Kitasatosporales</taxon>
        <taxon>Streptomycetaceae</taxon>
        <taxon>Streptomyces</taxon>
    </lineage>
</organism>
<evidence type="ECO:0000313" key="1">
    <source>
        <dbReference type="EMBL" id="MCM2389895.1"/>
    </source>
</evidence>
<accession>A0ABT0UN60</accession>
<dbReference type="RefSeq" id="WP_250920235.1">
    <property type="nucleotide sequence ID" value="NZ_JAMQAW010000012.1"/>
</dbReference>
<protein>
    <submittedName>
        <fullName evidence="1">DUF1702 family protein</fullName>
    </submittedName>
</protein>
<dbReference type="InterPro" id="IPR012964">
    <property type="entry name" value="DUF1702"/>
</dbReference>
<proteinExistence type="predicted"/>